<dbReference type="InterPro" id="IPR036390">
    <property type="entry name" value="WH_DNA-bd_sf"/>
</dbReference>
<evidence type="ECO:0000259" key="2">
    <source>
        <dbReference type="PROSITE" id="PS50995"/>
    </source>
</evidence>
<dbReference type="InterPro" id="IPR036388">
    <property type="entry name" value="WH-like_DNA-bd_sf"/>
</dbReference>
<dbReference type="PROSITE" id="PS51186">
    <property type="entry name" value="GNAT"/>
    <property type="match status" value="1"/>
</dbReference>
<dbReference type="Proteomes" id="UP001147700">
    <property type="component" value="Unassembled WGS sequence"/>
</dbReference>
<dbReference type="CDD" id="cd04301">
    <property type="entry name" value="NAT_SF"/>
    <property type="match status" value="1"/>
</dbReference>
<dbReference type="PANTHER" id="PTHR13947:SF37">
    <property type="entry name" value="LD18367P"/>
    <property type="match status" value="1"/>
</dbReference>
<feature type="domain" description="N-acetyltransferase" evidence="3">
    <location>
        <begin position="140"/>
        <end position="293"/>
    </location>
</feature>
<dbReference type="Pfam" id="PF00583">
    <property type="entry name" value="Acetyltransf_1"/>
    <property type="match status" value="1"/>
</dbReference>
<keyword evidence="5" id="KW-1185">Reference proteome</keyword>
<evidence type="ECO:0000256" key="1">
    <source>
        <dbReference type="ARBA" id="ARBA00022679"/>
    </source>
</evidence>
<dbReference type="InterPro" id="IPR000182">
    <property type="entry name" value="GNAT_dom"/>
</dbReference>
<name>A0ABT4RPS4_9ACTN</name>
<dbReference type="EMBL" id="JAPCID010000041">
    <property type="protein sequence ID" value="MDA0140521.1"/>
    <property type="molecule type" value="Genomic_DNA"/>
</dbReference>
<dbReference type="Pfam" id="PF13463">
    <property type="entry name" value="HTH_27"/>
    <property type="match status" value="1"/>
</dbReference>
<dbReference type="SMART" id="SM00347">
    <property type="entry name" value="HTH_MARR"/>
    <property type="match status" value="1"/>
</dbReference>
<keyword evidence="1" id="KW-0808">Transferase</keyword>
<dbReference type="InterPro" id="IPR000835">
    <property type="entry name" value="HTH_MarR-typ"/>
</dbReference>
<dbReference type="InterPro" id="IPR016181">
    <property type="entry name" value="Acyl_CoA_acyltransferase"/>
</dbReference>
<reference evidence="4" key="1">
    <citation type="submission" date="2022-10" db="EMBL/GenBank/DDBJ databases">
        <title>The WGS of Solirubrobacter sp. CPCC 204708.</title>
        <authorList>
            <person name="Jiang Z."/>
        </authorList>
    </citation>
    <scope>NUCLEOTIDE SEQUENCE</scope>
    <source>
        <strain evidence="4">CPCC 204708</strain>
    </source>
</reference>
<gene>
    <name evidence="4" type="ORF">OJ962_23690</name>
</gene>
<protein>
    <submittedName>
        <fullName evidence="4">Helix-turn-helix domain-containing GNAT family N-acetyltransferase</fullName>
    </submittedName>
</protein>
<dbReference type="PANTHER" id="PTHR13947">
    <property type="entry name" value="GNAT FAMILY N-ACETYLTRANSFERASE"/>
    <property type="match status" value="1"/>
</dbReference>
<dbReference type="Gene3D" id="3.40.630.30">
    <property type="match status" value="1"/>
</dbReference>
<sequence>MATTEHVEAVRAFNRFYTAKMGLTRGSYARPLPEVRVLYELGQGTEEVAALKQALRIDAGQLSRVIAKLEEQGLASRHVSPADARRQLVRLTDKGRERFAQMDAESAQQVGAVLDELGDAAGVVEAMRSLQSAIEPQGTLTLRDPEPGDLGWMVQRHGELYGREYGYDQSFERLVARIAADFDPATDRAWIATIDGERVGAILCVHVDAATAKLRTLLVEPKARGKGVGGALVGQVVRHARTRGYRTLTLYTNAHLHSARRLYERAGFTLTHEEPENAFGHEHVAQTWSLTLNP</sequence>
<dbReference type="SUPFAM" id="SSF46785">
    <property type="entry name" value="Winged helix' DNA-binding domain"/>
    <property type="match status" value="1"/>
</dbReference>
<proteinExistence type="predicted"/>
<dbReference type="Gene3D" id="1.10.10.10">
    <property type="entry name" value="Winged helix-like DNA-binding domain superfamily/Winged helix DNA-binding domain"/>
    <property type="match status" value="1"/>
</dbReference>
<dbReference type="RefSeq" id="WP_202954232.1">
    <property type="nucleotide sequence ID" value="NZ_JAPCID010000041.1"/>
</dbReference>
<dbReference type="PROSITE" id="PS50995">
    <property type="entry name" value="HTH_MARR_2"/>
    <property type="match status" value="1"/>
</dbReference>
<evidence type="ECO:0000313" key="5">
    <source>
        <dbReference type="Proteomes" id="UP001147700"/>
    </source>
</evidence>
<organism evidence="4 5">
    <name type="scientific">Solirubrobacter deserti</name>
    <dbReference type="NCBI Taxonomy" id="2282478"/>
    <lineage>
        <taxon>Bacteria</taxon>
        <taxon>Bacillati</taxon>
        <taxon>Actinomycetota</taxon>
        <taxon>Thermoleophilia</taxon>
        <taxon>Solirubrobacterales</taxon>
        <taxon>Solirubrobacteraceae</taxon>
        <taxon>Solirubrobacter</taxon>
    </lineage>
</organism>
<feature type="domain" description="HTH marR-type" evidence="2">
    <location>
        <begin position="1"/>
        <end position="136"/>
    </location>
</feature>
<dbReference type="SUPFAM" id="SSF55729">
    <property type="entry name" value="Acyl-CoA N-acyltransferases (Nat)"/>
    <property type="match status" value="1"/>
</dbReference>
<accession>A0ABT4RPS4</accession>
<evidence type="ECO:0000259" key="3">
    <source>
        <dbReference type="PROSITE" id="PS51186"/>
    </source>
</evidence>
<evidence type="ECO:0000313" key="4">
    <source>
        <dbReference type="EMBL" id="MDA0140521.1"/>
    </source>
</evidence>
<dbReference type="InterPro" id="IPR050769">
    <property type="entry name" value="NAT_camello-type"/>
</dbReference>
<comment type="caution">
    <text evidence="4">The sequence shown here is derived from an EMBL/GenBank/DDBJ whole genome shotgun (WGS) entry which is preliminary data.</text>
</comment>